<sequence>MNTSNDILNNLPLSELHYNINQLFTCQSSTSEQLLKPFQEQNEIVTSQEINDSQYNSSEDENFQPNQPKKRCRGGGLKGDPVWDDFNNTGDSLGDGIMELAANIV</sequence>
<accession>A0A8H4AV04</accession>
<feature type="region of interest" description="Disordered" evidence="1">
    <location>
        <begin position="52"/>
        <end position="81"/>
    </location>
</feature>
<dbReference type="OrthoDB" id="10385344at2759"/>
<evidence type="ECO:0000256" key="1">
    <source>
        <dbReference type="SAM" id="MobiDB-lite"/>
    </source>
</evidence>
<name>A0A8H4AV04_GIGMA</name>
<reference evidence="2 3" key="1">
    <citation type="journal article" date="2019" name="Environ. Microbiol.">
        <title>At the nexus of three kingdoms: the genome of the mycorrhizal fungus Gigaspora margarita provides insights into plant, endobacterial and fungal interactions.</title>
        <authorList>
            <person name="Venice F."/>
            <person name="Ghignone S."/>
            <person name="Salvioli di Fossalunga A."/>
            <person name="Amselem J."/>
            <person name="Novero M."/>
            <person name="Xianan X."/>
            <person name="Sedzielewska Toro K."/>
            <person name="Morin E."/>
            <person name="Lipzen A."/>
            <person name="Grigoriev I.V."/>
            <person name="Henrissat B."/>
            <person name="Martin F.M."/>
            <person name="Bonfante P."/>
        </authorList>
    </citation>
    <scope>NUCLEOTIDE SEQUENCE [LARGE SCALE GENOMIC DNA]</scope>
    <source>
        <strain evidence="2 3">BEG34</strain>
    </source>
</reference>
<dbReference type="Proteomes" id="UP000439903">
    <property type="component" value="Unassembled WGS sequence"/>
</dbReference>
<organism evidence="2 3">
    <name type="scientific">Gigaspora margarita</name>
    <dbReference type="NCBI Taxonomy" id="4874"/>
    <lineage>
        <taxon>Eukaryota</taxon>
        <taxon>Fungi</taxon>
        <taxon>Fungi incertae sedis</taxon>
        <taxon>Mucoromycota</taxon>
        <taxon>Glomeromycotina</taxon>
        <taxon>Glomeromycetes</taxon>
        <taxon>Diversisporales</taxon>
        <taxon>Gigasporaceae</taxon>
        <taxon>Gigaspora</taxon>
    </lineage>
</organism>
<protein>
    <submittedName>
        <fullName evidence="2">Uncharacterized protein</fullName>
    </submittedName>
</protein>
<proteinExistence type="predicted"/>
<evidence type="ECO:0000313" key="2">
    <source>
        <dbReference type="EMBL" id="KAF0535887.1"/>
    </source>
</evidence>
<comment type="caution">
    <text evidence="2">The sequence shown here is derived from an EMBL/GenBank/DDBJ whole genome shotgun (WGS) entry which is preliminary data.</text>
</comment>
<dbReference type="EMBL" id="WTPW01000203">
    <property type="protein sequence ID" value="KAF0535887.1"/>
    <property type="molecule type" value="Genomic_DNA"/>
</dbReference>
<dbReference type="AlphaFoldDB" id="A0A8H4AV04"/>
<gene>
    <name evidence="2" type="ORF">F8M41_009459</name>
</gene>
<feature type="compositionally biased region" description="Polar residues" evidence="1">
    <location>
        <begin position="52"/>
        <end position="67"/>
    </location>
</feature>
<evidence type="ECO:0000313" key="3">
    <source>
        <dbReference type="Proteomes" id="UP000439903"/>
    </source>
</evidence>
<keyword evidence="3" id="KW-1185">Reference proteome</keyword>